<dbReference type="NCBIfam" id="TIGR02882">
    <property type="entry name" value="QoxB"/>
    <property type="match status" value="1"/>
</dbReference>
<dbReference type="PROSITE" id="PS50855">
    <property type="entry name" value="COX1"/>
    <property type="match status" value="1"/>
</dbReference>
<evidence type="ECO:0000313" key="26">
    <source>
        <dbReference type="EMBL" id="AKO94840.1"/>
    </source>
</evidence>
<dbReference type="OrthoDB" id="9759913at2"/>
<evidence type="ECO:0000256" key="15">
    <source>
        <dbReference type="ARBA" id="ARBA00022982"/>
    </source>
</evidence>
<feature type="transmembrane region" description="Helical" evidence="25">
    <location>
        <begin position="410"/>
        <end position="434"/>
    </location>
</feature>
<dbReference type="GO" id="GO:0015990">
    <property type="term" value="P:electron transport coupled proton transport"/>
    <property type="evidence" value="ECO:0007669"/>
    <property type="project" value="InterPro"/>
</dbReference>
<evidence type="ECO:0000256" key="5">
    <source>
        <dbReference type="ARBA" id="ARBA00004673"/>
    </source>
</evidence>
<keyword evidence="27" id="KW-1185">Reference proteome</keyword>
<feature type="transmembrane region" description="Helical" evidence="25">
    <location>
        <begin position="374"/>
        <end position="398"/>
    </location>
</feature>
<evidence type="ECO:0000256" key="16">
    <source>
        <dbReference type="ARBA" id="ARBA00022989"/>
    </source>
</evidence>
<feature type="transmembrane region" description="Helical" evidence="25">
    <location>
        <begin position="311"/>
        <end position="330"/>
    </location>
</feature>
<protein>
    <recommendedName>
        <fullName evidence="25">Cytochrome c oxidase subunit 1</fullName>
        <ecNumber evidence="25">7.1.1.9</ecNumber>
    </recommendedName>
</protein>
<evidence type="ECO:0000256" key="17">
    <source>
        <dbReference type="ARBA" id="ARBA00023002"/>
    </source>
</evidence>
<dbReference type="Proteomes" id="UP000036202">
    <property type="component" value="Chromosome"/>
</dbReference>
<dbReference type="RefSeq" id="WP_040060393.1">
    <property type="nucleotide sequence ID" value="NZ_CP011974.1"/>
</dbReference>
<keyword evidence="9 24" id="KW-0349">Heme</keyword>
<dbReference type="UniPathway" id="UPA00705"/>
<dbReference type="eggNOG" id="COG0843">
    <property type="taxonomic scope" value="Bacteria"/>
</dbReference>
<keyword evidence="19 25" id="KW-0186">Copper</keyword>
<keyword evidence="18 25" id="KW-0408">Iron</keyword>
<sequence>MKLDEFFVTGDPLIYGADVSIVLATLGIIFVLTYFKKWKWLWTEWLTSVDHKKIGIMYIIAAVLMLFRGGVDALLMRAQLTLPETEFLSSSHYNEIFTTHGTIMILFMAMPFLIGLINVAVPLQIGARDVAFPFLNSLSFWSFFMGAMLFNISFVIGGSPDAGWTAYMPLAGNELSPGPGQNFYLLGLQIAGIGTLATGINFLVTILKMRAPGMTLMKMPMFTWSTLITAIIIIFAFPVLTVALALMTFDRLFDANFFNLGDGGMPMLWANLFWVWGHPEVYIVILPAFGIFSEIVCTFARKTLFGYKAMVFSMIAIAGLSFLVWVHHFFTMGAGGAVNSFFSVSTMAIAIPTGVKIFNWLFTLYKGRIKMTVAMMWSLAFIPNFVIGGVTGVMLAMAAADYQYHNTYFLIAHFHYVLIAGTVFACFAGLYYWYPKMFGHMLNERLGKISFWLFMIGFNVCFFPMYFLGLMGMARRMYTYSAGLGWTPLNVIASIGAVGMGLGFIVLVYSIYYSARHGERDLTGDPWDGRTLEWMVSSPPPFYNFATTPKMTRLDEYWYQKKEKGFEAAREVKEEDLKPIHMPSNSGLGVIMSVLLFIAGFGLVFEWYWMAIPGLAGMLICMVIRSFDYDDGYYVSVEEIKRTQRIGKGA</sequence>
<keyword evidence="11 24" id="KW-0812">Transmembrane</keyword>
<keyword evidence="13" id="KW-0375">Hydrogen ion transport</keyword>
<dbReference type="GO" id="GO:0006119">
    <property type="term" value="P:oxidative phosphorylation"/>
    <property type="evidence" value="ECO:0007669"/>
    <property type="project" value="UniProtKB-UniPathway"/>
</dbReference>
<evidence type="ECO:0000256" key="19">
    <source>
        <dbReference type="ARBA" id="ARBA00023008"/>
    </source>
</evidence>
<keyword evidence="17" id="KW-0560">Oxidoreductase</keyword>
<evidence type="ECO:0000256" key="25">
    <source>
        <dbReference type="RuleBase" id="RU363061"/>
    </source>
</evidence>
<comment type="similarity">
    <text evidence="6 24">Belongs to the heme-copper respiratory oxidase family.</text>
</comment>
<dbReference type="Pfam" id="PF00115">
    <property type="entry name" value="COX1"/>
    <property type="match status" value="1"/>
</dbReference>
<dbReference type="GO" id="GO:0005886">
    <property type="term" value="C:plasma membrane"/>
    <property type="evidence" value="ECO:0007669"/>
    <property type="project" value="UniProtKB-SubCell"/>
</dbReference>
<feature type="transmembrane region" description="Helical" evidence="25">
    <location>
        <begin position="183"/>
        <end position="207"/>
    </location>
</feature>
<dbReference type="PANTHER" id="PTHR10422:SF35">
    <property type="entry name" value="CYTOCHROME BO(3) UBIQUINOL OXIDASE SUBUNIT 1"/>
    <property type="match status" value="1"/>
</dbReference>
<evidence type="ECO:0000256" key="1">
    <source>
        <dbReference type="ARBA" id="ARBA00000725"/>
    </source>
</evidence>
<comment type="pathway">
    <text evidence="5 25">Energy metabolism; oxidative phosphorylation.</text>
</comment>
<organism evidence="26 27">
    <name type="scientific">Priestia filamentosa</name>
    <dbReference type="NCBI Taxonomy" id="1402861"/>
    <lineage>
        <taxon>Bacteria</taxon>
        <taxon>Bacillati</taxon>
        <taxon>Bacillota</taxon>
        <taxon>Bacilli</taxon>
        <taxon>Bacillales</taxon>
        <taxon>Bacillaceae</taxon>
        <taxon>Priestia</taxon>
    </lineage>
</organism>
<evidence type="ECO:0000256" key="11">
    <source>
        <dbReference type="ARBA" id="ARBA00022692"/>
    </source>
</evidence>
<evidence type="ECO:0000256" key="22">
    <source>
        <dbReference type="ARBA" id="ARBA00047816"/>
    </source>
</evidence>
<keyword evidence="15 24" id="KW-0249">Electron transport</keyword>
<accession>A0A0H4KMP0</accession>
<evidence type="ECO:0000256" key="14">
    <source>
        <dbReference type="ARBA" id="ARBA00022967"/>
    </source>
</evidence>
<dbReference type="EMBL" id="CP011974">
    <property type="protein sequence ID" value="AKO94840.1"/>
    <property type="molecule type" value="Genomic_DNA"/>
</dbReference>
<keyword evidence="12 25" id="KW-0479">Metal-binding</keyword>
<dbReference type="AlphaFoldDB" id="A0A0H4KMP0"/>
<evidence type="ECO:0000256" key="10">
    <source>
        <dbReference type="ARBA" id="ARBA00022660"/>
    </source>
</evidence>
<reference evidence="27" key="2">
    <citation type="submission" date="2015-06" db="EMBL/GenBank/DDBJ databases">
        <title>Genome Sequence of Bacillus endophyticus and Analysis of its Companion Mechanism in the Ketogulonigenium vulgare-Bacillus strain Consortium.</title>
        <authorList>
            <person name="Jia N."/>
            <person name="Du J."/>
            <person name="Ding M.-Z."/>
            <person name="Gao F."/>
            <person name="Yuan Y.-J."/>
        </authorList>
    </citation>
    <scope>NUCLEOTIDE SEQUENCE [LARGE SCALE GENOMIC DNA]</scope>
    <source>
        <strain evidence="27">Hbe603</strain>
    </source>
</reference>
<evidence type="ECO:0000256" key="12">
    <source>
        <dbReference type="ARBA" id="ARBA00022723"/>
    </source>
</evidence>
<dbReference type="KEGG" id="beo:BEH_23760"/>
<feature type="transmembrane region" description="Helical" evidence="25">
    <location>
        <begin position="133"/>
        <end position="156"/>
    </location>
</feature>
<dbReference type="PRINTS" id="PR01165">
    <property type="entry name" value="CYCOXIDASEI"/>
</dbReference>
<evidence type="ECO:0000256" key="13">
    <source>
        <dbReference type="ARBA" id="ARBA00022781"/>
    </source>
</evidence>
<gene>
    <name evidence="26" type="ORF">BEH_23760</name>
</gene>
<evidence type="ECO:0000256" key="4">
    <source>
        <dbReference type="ARBA" id="ARBA00004651"/>
    </source>
</evidence>
<comment type="cofactor">
    <cofactor evidence="3">
        <name>ferriheme a</name>
        <dbReference type="ChEBI" id="CHEBI:60532"/>
    </cofactor>
</comment>
<evidence type="ECO:0000256" key="3">
    <source>
        <dbReference type="ARBA" id="ARBA00001951"/>
    </source>
</evidence>
<dbReference type="FunFam" id="1.20.210.10:FF:000002">
    <property type="entry name" value="Cytochrome o ubiquinol oxidase, subunit I"/>
    <property type="match status" value="1"/>
</dbReference>
<dbReference type="InterPro" id="IPR036927">
    <property type="entry name" value="Cyt_c_oxase-like_su1_sf"/>
</dbReference>
<dbReference type="InterPro" id="IPR014241">
    <property type="entry name" value="Cyt_c_oxidase_su1_bac"/>
</dbReference>
<reference evidence="26 27" key="1">
    <citation type="journal article" date="2015" name="PLoS ONE">
        <title>Genome Sequence of Bacillus endophyticus and Analysis of Its Companion Mechanism in the Ketogulonigenium vulgare-Bacillus Strain Consortium.</title>
        <authorList>
            <person name="Jia N."/>
            <person name="Du J."/>
            <person name="Ding M.Z."/>
            <person name="Gao F."/>
            <person name="Yuan Y.J."/>
        </authorList>
    </citation>
    <scope>NUCLEOTIDE SEQUENCE [LARGE SCALE GENOMIC DNA]</scope>
    <source>
        <strain evidence="26 27">Hbe603</strain>
    </source>
</reference>
<evidence type="ECO:0000256" key="23">
    <source>
        <dbReference type="ARBA" id="ARBA00057822"/>
    </source>
</evidence>
<evidence type="ECO:0000313" key="27">
    <source>
        <dbReference type="Proteomes" id="UP000036202"/>
    </source>
</evidence>
<feature type="transmembrane region" description="Helical" evidence="25">
    <location>
        <begin position="227"/>
        <end position="249"/>
    </location>
</feature>
<evidence type="ECO:0000256" key="20">
    <source>
        <dbReference type="ARBA" id="ARBA00023065"/>
    </source>
</evidence>
<evidence type="ECO:0000256" key="21">
    <source>
        <dbReference type="ARBA" id="ARBA00023136"/>
    </source>
</evidence>
<dbReference type="GO" id="GO:0004129">
    <property type="term" value="F:cytochrome-c oxidase activity"/>
    <property type="evidence" value="ECO:0007669"/>
    <property type="project" value="UniProtKB-EC"/>
</dbReference>
<evidence type="ECO:0000256" key="6">
    <source>
        <dbReference type="ARBA" id="ARBA00009578"/>
    </source>
</evidence>
<feature type="transmembrane region" description="Helical" evidence="25">
    <location>
        <begin position="342"/>
        <end position="362"/>
    </location>
</feature>
<feature type="transmembrane region" description="Helical" evidence="25">
    <location>
        <begin position="446"/>
        <end position="469"/>
    </location>
</feature>
<dbReference type="SUPFAM" id="SSF81442">
    <property type="entry name" value="Cytochrome c oxidase subunit I-like"/>
    <property type="match status" value="1"/>
</dbReference>
<comment type="catalytic activity">
    <reaction evidence="1">
        <text>2 a quinol + O2 = 2 a quinone + 2 H2O</text>
        <dbReference type="Rhea" id="RHEA:55376"/>
        <dbReference type="ChEBI" id="CHEBI:15377"/>
        <dbReference type="ChEBI" id="CHEBI:15379"/>
        <dbReference type="ChEBI" id="CHEBI:24646"/>
        <dbReference type="ChEBI" id="CHEBI:132124"/>
    </reaction>
</comment>
<feature type="transmembrane region" description="Helical" evidence="25">
    <location>
        <begin position="56"/>
        <end position="76"/>
    </location>
</feature>
<proteinExistence type="inferred from homology"/>
<dbReference type="EC" id="7.1.1.9" evidence="25"/>
<keyword evidence="8 25" id="KW-1003">Cell membrane</keyword>
<dbReference type="InterPro" id="IPR023615">
    <property type="entry name" value="Cyt_c_Oxase_su1_BS"/>
</dbReference>
<accession>A0A1X7G845</accession>
<feature type="transmembrane region" description="Helical" evidence="25">
    <location>
        <begin position="489"/>
        <end position="512"/>
    </location>
</feature>
<dbReference type="GO" id="GO:0005507">
    <property type="term" value="F:copper ion binding"/>
    <property type="evidence" value="ECO:0007669"/>
    <property type="project" value="InterPro"/>
</dbReference>
<evidence type="ECO:0000256" key="8">
    <source>
        <dbReference type="ARBA" id="ARBA00022475"/>
    </source>
</evidence>
<feature type="transmembrane region" description="Helical" evidence="25">
    <location>
        <begin position="96"/>
        <end position="121"/>
    </location>
</feature>
<keyword evidence="16 25" id="KW-1133">Transmembrane helix</keyword>
<keyword evidence="10 24" id="KW-0679">Respiratory chain</keyword>
<comment type="cofactor">
    <cofactor evidence="2">
        <name>Cu cation</name>
        <dbReference type="ChEBI" id="CHEBI:23378"/>
    </cofactor>
</comment>
<dbReference type="PROSITE" id="PS00077">
    <property type="entry name" value="COX1_CUB"/>
    <property type="match status" value="1"/>
</dbReference>
<comment type="subcellular location">
    <subcellularLocation>
        <location evidence="4 25">Cell membrane</location>
        <topology evidence="4 25">Multi-pass membrane protein</topology>
    </subcellularLocation>
</comment>
<feature type="transmembrane region" description="Helical" evidence="25">
    <location>
        <begin position="12"/>
        <end position="35"/>
    </location>
</feature>
<name>A0A0H4KMP0_9BACI</name>
<keyword evidence="21 25" id="KW-0472">Membrane</keyword>
<evidence type="ECO:0000256" key="24">
    <source>
        <dbReference type="RuleBase" id="RU000370"/>
    </source>
</evidence>
<dbReference type="GO" id="GO:0016682">
    <property type="term" value="F:oxidoreductase activity, acting on diphenols and related substances as donors, oxygen as acceptor"/>
    <property type="evidence" value="ECO:0007669"/>
    <property type="project" value="InterPro"/>
</dbReference>
<keyword evidence="14" id="KW-1278">Translocase</keyword>
<comment type="function">
    <text evidence="25">Cytochrome c oxidase is the component of the respiratory chain that catalyzes the reduction of oxygen to water. Subunits 1-3 form the functional core of the enzyme complex. CO I is the catalytic subunit of the enzyme. Electrons originating in cytochrome c are transferred via the copper A center of subunit 2 and heme A of subunit 1 to the bimetallic center formed by heme A3 and copper B.</text>
</comment>
<dbReference type="InterPro" id="IPR000883">
    <property type="entry name" value="Cyt_C_Oxase_1"/>
</dbReference>
<comment type="catalytic activity">
    <reaction evidence="22 25">
        <text>4 Fe(II)-[cytochrome c] + O2 + 8 H(+)(in) = 4 Fe(III)-[cytochrome c] + 2 H2O + 4 H(+)(out)</text>
        <dbReference type="Rhea" id="RHEA:11436"/>
        <dbReference type="Rhea" id="RHEA-COMP:10350"/>
        <dbReference type="Rhea" id="RHEA-COMP:14399"/>
        <dbReference type="ChEBI" id="CHEBI:15377"/>
        <dbReference type="ChEBI" id="CHEBI:15378"/>
        <dbReference type="ChEBI" id="CHEBI:15379"/>
        <dbReference type="ChEBI" id="CHEBI:29033"/>
        <dbReference type="ChEBI" id="CHEBI:29034"/>
        <dbReference type="EC" id="7.1.1.9"/>
    </reaction>
</comment>
<dbReference type="CDD" id="cd01662">
    <property type="entry name" value="Ubiquinol_Oxidase_I"/>
    <property type="match status" value="1"/>
</dbReference>
<dbReference type="InterPro" id="IPR014233">
    <property type="entry name" value="QoxB"/>
</dbReference>
<dbReference type="InterPro" id="IPR023616">
    <property type="entry name" value="Cyt_c_oxase-like_su1_dom"/>
</dbReference>
<evidence type="ECO:0000256" key="7">
    <source>
        <dbReference type="ARBA" id="ARBA00022448"/>
    </source>
</evidence>
<dbReference type="GO" id="GO:0022904">
    <property type="term" value="P:respiratory electron transport chain"/>
    <property type="evidence" value="ECO:0007669"/>
    <property type="project" value="TreeGrafter"/>
</dbReference>
<keyword evidence="20" id="KW-0406">Ion transport</keyword>
<evidence type="ECO:0000256" key="2">
    <source>
        <dbReference type="ARBA" id="ARBA00001935"/>
    </source>
</evidence>
<dbReference type="Gene3D" id="1.20.210.10">
    <property type="entry name" value="Cytochrome c oxidase-like, subunit I domain"/>
    <property type="match status" value="1"/>
</dbReference>
<dbReference type="GeneID" id="93703758"/>
<feature type="transmembrane region" description="Helical" evidence="25">
    <location>
        <begin position="580"/>
        <end position="601"/>
    </location>
</feature>
<keyword evidence="7 24" id="KW-0813">Transport</keyword>
<dbReference type="PATRIC" id="fig|135735.6.peg.4994"/>
<comment type="function">
    <text evidence="23">Catalyzes quinol oxidation with the concomitant reduction of oxygen to water. Major component for energy conversion during vegetative growth.</text>
</comment>
<dbReference type="PANTHER" id="PTHR10422">
    <property type="entry name" value="CYTOCHROME C OXIDASE SUBUNIT 1"/>
    <property type="match status" value="1"/>
</dbReference>
<dbReference type="NCBIfam" id="TIGR02891">
    <property type="entry name" value="CtaD_CoxA"/>
    <property type="match status" value="1"/>
</dbReference>
<evidence type="ECO:0000256" key="18">
    <source>
        <dbReference type="ARBA" id="ARBA00023004"/>
    </source>
</evidence>
<evidence type="ECO:0000256" key="9">
    <source>
        <dbReference type="ARBA" id="ARBA00022617"/>
    </source>
</evidence>
<dbReference type="GO" id="GO:0020037">
    <property type="term" value="F:heme binding"/>
    <property type="evidence" value="ECO:0007669"/>
    <property type="project" value="InterPro"/>
</dbReference>